<organism evidence="2 3">
    <name type="scientific">Nocardioides albus</name>
    <dbReference type="NCBI Taxonomy" id="1841"/>
    <lineage>
        <taxon>Bacteria</taxon>
        <taxon>Bacillati</taxon>
        <taxon>Actinomycetota</taxon>
        <taxon>Actinomycetes</taxon>
        <taxon>Propionibacteriales</taxon>
        <taxon>Nocardioidaceae</taxon>
        <taxon>Nocardioides</taxon>
    </lineage>
</organism>
<keyword evidence="3" id="KW-1185">Reference proteome</keyword>
<dbReference type="AlphaFoldDB" id="A0A7W5F9B7"/>
<protein>
    <submittedName>
        <fullName evidence="2">Heme-degrading monooxygenase HmoA</fullName>
    </submittedName>
</protein>
<name>A0A7W5F9B7_9ACTN</name>
<dbReference type="EMBL" id="JACHXG010000006">
    <property type="protein sequence ID" value="MBB3090070.1"/>
    <property type="molecule type" value="Genomic_DNA"/>
</dbReference>
<dbReference type="RefSeq" id="WP_183546490.1">
    <property type="nucleotide sequence ID" value="NZ_BMQT01000006.1"/>
</dbReference>
<keyword evidence="2" id="KW-0560">Oxidoreductase</keyword>
<evidence type="ECO:0000313" key="2">
    <source>
        <dbReference type="EMBL" id="MBB3090070.1"/>
    </source>
</evidence>
<evidence type="ECO:0000313" key="3">
    <source>
        <dbReference type="Proteomes" id="UP000577707"/>
    </source>
</evidence>
<dbReference type="InterPro" id="IPR007138">
    <property type="entry name" value="ABM_dom"/>
</dbReference>
<accession>A0A7W5F9B7</accession>
<dbReference type="Pfam" id="PF03992">
    <property type="entry name" value="ABM"/>
    <property type="match status" value="1"/>
</dbReference>
<comment type="caution">
    <text evidence="2">The sequence shown here is derived from an EMBL/GenBank/DDBJ whole genome shotgun (WGS) entry which is preliminary data.</text>
</comment>
<keyword evidence="2" id="KW-0503">Monooxygenase</keyword>
<feature type="domain" description="ABM" evidence="1">
    <location>
        <begin position="10"/>
        <end position="78"/>
    </location>
</feature>
<dbReference type="GO" id="GO:0004497">
    <property type="term" value="F:monooxygenase activity"/>
    <property type="evidence" value="ECO:0007669"/>
    <property type="project" value="UniProtKB-KW"/>
</dbReference>
<sequence>MTNAAMSLLAMTVPEGCIDAVVDYYRDQRILEVSGAASGCLLVDDRRPGEVTVVAWWHNEGDYARWEKAPEREAFAERIAAMTNGEVRATNRELRVVHRMFEMK</sequence>
<gene>
    <name evidence="2" type="ORF">FHS12_003022</name>
</gene>
<dbReference type="Gene3D" id="3.30.70.100">
    <property type="match status" value="1"/>
</dbReference>
<evidence type="ECO:0000259" key="1">
    <source>
        <dbReference type="Pfam" id="PF03992"/>
    </source>
</evidence>
<dbReference type="SUPFAM" id="SSF54909">
    <property type="entry name" value="Dimeric alpha+beta barrel"/>
    <property type="match status" value="1"/>
</dbReference>
<proteinExistence type="predicted"/>
<dbReference type="Proteomes" id="UP000577707">
    <property type="component" value="Unassembled WGS sequence"/>
</dbReference>
<dbReference type="InterPro" id="IPR011008">
    <property type="entry name" value="Dimeric_a/b-barrel"/>
</dbReference>
<reference evidence="2 3" key="1">
    <citation type="submission" date="2020-08" db="EMBL/GenBank/DDBJ databases">
        <title>Genomic Encyclopedia of Type Strains, Phase III (KMG-III): the genomes of soil and plant-associated and newly described type strains.</title>
        <authorList>
            <person name="Whitman W."/>
        </authorList>
    </citation>
    <scope>NUCLEOTIDE SEQUENCE [LARGE SCALE GENOMIC DNA]</scope>
    <source>
        <strain evidence="2 3">CECT 3302</strain>
    </source>
</reference>